<dbReference type="EMBL" id="VUMY01000005">
    <property type="protein sequence ID" value="MST49376.1"/>
    <property type="molecule type" value="Genomic_DNA"/>
</dbReference>
<keyword evidence="1" id="KW-0812">Transmembrane</keyword>
<feature type="transmembrane region" description="Helical" evidence="1">
    <location>
        <begin position="12"/>
        <end position="31"/>
    </location>
</feature>
<organism evidence="2 3">
    <name type="scientific">Mobiluncus porci</name>
    <dbReference type="NCBI Taxonomy" id="2652278"/>
    <lineage>
        <taxon>Bacteria</taxon>
        <taxon>Bacillati</taxon>
        <taxon>Actinomycetota</taxon>
        <taxon>Actinomycetes</taxon>
        <taxon>Actinomycetales</taxon>
        <taxon>Actinomycetaceae</taxon>
        <taxon>Mobiluncus</taxon>
    </lineage>
</organism>
<reference evidence="2 3" key="1">
    <citation type="submission" date="2019-08" db="EMBL/GenBank/DDBJ databases">
        <title>In-depth cultivation of the pig gut microbiome towards novel bacterial diversity and tailored functional studies.</title>
        <authorList>
            <person name="Wylensek D."/>
            <person name="Hitch T.C.A."/>
            <person name="Clavel T."/>
        </authorList>
    </citation>
    <scope>NUCLEOTIDE SEQUENCE [LARGE SCALE GENOMIC DNA]</scope>
    <source>
        <strain evidence="2 3">RF-GAM-744-WT-7</strain>
    </source>
</reference>
<keyword evidence="1" id="KW-1133">Transmembrane helix</keyword>
<dbReference type="RefSeq" id="WP_154543945.1">
    <property type="nucleotide sequence ID" value="NZ_JAQYQY010000003.1"/>
</dbReference>
<evidence type="ECO:0000313" key="3">
    <source>
        <dbReference type="Proteomes" id="UP000442535"/>
    </source>
</evidence>
<protein>
    <submittedName>
        <fullName evidence="2">Pilus assembly protein TadE</fullName>
    </submittedName>
</protein>
<name>A0A7K0K1K6_9ACTO</name>
<dbReference type="AlphaFoldDB" id="A0A7K0K1K6"/>
<sequence>MAEESGEATIEFVGVVLGLLVPLVYLILVFFQIQAGLYAAEAGAAASARILTEHPQTGTTAAELAVQLAASDQGLPVGGTAFSLVCETGDCPAAGSRGEVSVNVQVPLPVVGTLLDGLIPAEISLSSTHPIQWGEHGA</sequence>
<gene>
    <name evidence="2" type="ORF">FYJ63_03855</name>
</gene>
<keyword evidence="3" id="KW-1185">Reference proteome</keyword>
<dbReference type="Proteomes" id="UP000442535">
    <property type="component" value="Unassembled WGS sequence"/>
</dbReference>
<keyword evidence="1" id="KW-0472">Membrane</keyword>
<accession>A0A7K0K1K6</accession>
<comment type="caution">
    <text evidence="2">The sequence shown here is derived from an EMBL/GenBank/DDBJ whole genome shotgun (WGS) entry which is preliminary data.</text>
</comment>
<proteinExistence type="predicted"/>
<evidence type="ECO:0000313" key="2">
    <source>
        <dbReference type="EMBL" id="MST49376.1"/>
    </source>
</evidence>
<evidence type="ECO:0000256" key="1">
    <source>
        <dbReference type="SAM" id="Phobius"/>
    </source>
</evidence>